<dbReference type="EMBL" id="AP019416">
    <property type="protein sequence ID" value="BBI48942.1"/>
    <property type="molecule type" value="Genomic_DNA"/>
</dbReference>
<name>A0ABN5WPY0_9GAMM</name>
<sequence length="78" mass="8648">MTIGAILAGTVAFTALFETWVSPDDHTPAQLLRQIAPLGWLLVLNSAIQVATLYRLPLDSTTQPDTPLTWQRYIKGLR</sequence>
<dbReference type="Proteomes" id="UP000289555">
    <property type="component" value="Chromosome"/>
</dbReference>
<organism evidence="1 2">
    <name type="scientific">Vreelandella olivaria</name>
    <dbReference type="NCBI Taxonomy" id="390919"/>
    <lineage>
        <taxon>Bacteria</taxon>
        <taxon>Pseudomonadati</taxon>
        <taxon>Pseudomonadota</taxon>
        <taxon>Gammaproteobacteria</taxon>
        <taxon>Oceanospirillales</taxon>
        <taxon>Halomonadaceae</taxon>
        <taxon>Vreelandella</taxon>
    </lineage>
</organism>
<proteinExistence type="predicted"/>
<gene>
    <name evidence="1" type="ORF">HORIV_13630</name>
</gene>
<evidence type="ECO:0000313" key="1">
    <source>
        <dbReference type="EMBL" id="BBI48942.1"/>
    </source>
</evidence>
<keyword evidence="2" id="KW-1185">Reference proteome</keyword>
<evidence type="ECO:0000313" key="2">
    <source>
        <dbReference type="Proteomes" id="UP000289555"/>
    </source>
</evidence>
<accession>A0ABN5WPY0</accession>
<reference evidence="2" key="1">
    <citation type="journal article" date="2019" name="Microbiol. Resour. Announc.">
        <title>Complete Genome Sequence of Halomonas olivaria, a Moderately Halophilic Bacterium Isolated from Olive Processing Effluents, Obtained by Nanopore Sequencing.</title>
        <authorList>
            <person name="Nagata S."/>
            <person name="Ii K.M."/>
            <person name="Tsukimi T."/>
            <person name="Miura M.C."/>
            <person name="Galipon J."/>
            <person name="Arakawa K."/>
        </authorList>
    </citation>
    <scope>NUCLEOTIDE SEQUENCE [LARGE SCALE GENOMIC DNA]</scope>
    <source>
        <strain evidence="2">TYRC17</strain>
    </source>
</reference>
<protein>
    <submittedName>
        <fullName evidence="1">Uncharacterized protein</fullName>
    </submittedName>
</protein>